<accession>A0ABR4J2T1</accession>
<dbReference type="Proteomes" id="UP001610335">
    <property type="component" value="Unassembled WGS sequence"/>
</dbReference>
<organism evidence="1 2">
    <name type="scientific">Aspergillus cavernicola</name>
    <dbReference type="NCBI Taxonomy" id="176166"/>
    <lineage>
        <taxon>Eukaryota</taxon>
        <taxon>Fungi</taxon>
        <taxon>Dikarya</taxon>
        <taxon>Ascomycota</taxon>
        <taxon>Pezizomycotina</taxon>
        <taxon>Eurotiomycetes</taxon>
        <taxon>Eurotiomycetidae</taxon>
        <taxon>Eurotiales</taxon>
        <taxon>Aspergillaceae</taxon>
        <taxon>Aspergillus</taxon>
        <taxon>Aspergillus subgen. Nidulantes</taxon>
    </lineage>
</organism>
<evidence type="ECO:0000313" key="2">
    <source>
        <dbReference type="Proteomes" id="UP001610335"/>
    </source>
</evidence>
<keyword evidence="2" id="KW-1185">Reference proteome</keyword>
<evidence type="ECO:0000313" key="1">
    <source>
        <dbReference type="EMBL" id="KAL2833382.1"/>
    </source>
</evidence>
<proteinExistence type="predicted"/>
<reference evidence="1 2" key="1">
    <citation type="submission" date="2024-07" db="EMBL/GenBank/DDBJ databases">
        <title>Section-level genome sequencing and comparative genomics of Aspergillus sections Usti and Cavernicolus.</title>
        <authorList>
            <consortium name="Lawrence Berkeley National Laboratory"/>
            <person name="Nybo J.L."/>
            <person name="Vesth T.C."/>
            <person name="Theobald S."/>
            <person name="Frisvad J.C."/>
            <person name="Larsen T.O."/>
            <person name="Kjaerboelling I."/>
            <person name="Rothschild-Mancinelli K."/>
            <person name="Lyhne E.K."/>
            <person name="Kogle M.E."/>
            <person name="Barry K."/>
            <person name="Clum A."/>
            <person name="Na H."/>
            <person name="Ledsgaard L."/>
            <person name="Lin J."/>
            <person name="Lipzen A."/>
            <person name="Kuo A."/>
            <person name="Riley R."/>
            <person name="Mondo S."/>
            <person name="LaButti K."/>
            <person name="Haridas S."/>
            <person name="Pangalinan J."/>
            <person name="Salamov A.A."/>
            <person name="Simmons B.A."/>
            <person name="Magnuson J.K."/>
            <person name="Chen J."/>
            <person name="Drula E."/>
            <person name="Henrissat B."/>
            <person name="Wiebenga A."/>
            <person name="Lubbers R.J."/>
            <person name="Gomes A.C."/>
            <person name="Makela M.R."/>
            <person name="Stajich J."/>
            <person name="Grigoriev I.V."/>
            <person name="Mortensen U.H."/>
            <person name="De vries R.P."/>
            <person name="Baker S.E."/>
            <person name="Andersen M.R."/>
        </authorList>
    </citation>
    <scope>NUCLEOTIDE SEQUENCE [LARGE SCALE GENOMIC DNA]</scope>
    <source>
        <strain evidence="1 2">CBS 600.67</strain>
    </source>
</reference>
<sequence>MSCSIDLGQKIFPSSVSDLNLSLRASASIQLPSQSPALGDSEHLKKALCSGNLWVYQAPELILSICIGFGSESHRSFAHFASQSGDTICKAKMWSELGLSVLYKSCIQRASSTIELSFGIQKRLGPPENTRPPRLPNILKNLGNLHPFADVPTACITSIDVVLEYDYHHHRHIGPSTPSPTISAAILEEADDEDHDMIQTIDHDDLDCDGLYGPPSSIPNGQEIRDSVSEEELKISKGKWDSDSYHMFERFDSKELVTLFREGLKALVWGDASQDNENQARTDAFHSLSRIAPSVFKSRYSDAMNQRSRLISSIAKSLASMIELSDNQQLKGKLASLQTSHNTELGMSTLPPLEDTKTILKTRLWRIAQNKLYKTPTPKQLNPLHSFFDTEQNDHSQDENLLSETVTEETVYFNDDLDAFNHGPDLYPDDSDDLGLKFDDFDFDETGETASSMILEDTRTERSAKTSEECLLLMEIDRGSETISPSYTRHDNIESDHDIAIYDSLEEVDSSQTFFSDHLQLFAEKSVSEHCEEMLWCED</sequence>
<name>A0ABR4J2T1_9EURO</name>
<dbReference type="EMBL" id="JBFXLS010000004">
    <property type="protein sequence ID" value="KAL2833382.1"/>
    <property type="molecule type" value="Genomic_DNA"/>
</dbReference>
<comment type="caution">
    <text evidence="1">The sequence shown here is derived from an EMBL/GenBank/DDBJ whole genome shotgun (WGS) entry which is preliminary data.</text>
</comment>
<protein>
    <submittedName>
        <fullName evidence="1">Uncharacterized protein</fullName>
    </submittedName>
</protein>
<gene>
    <name evidence="1" type="ORF">BDW59DRAFT_156878</name>
</gene>